<dbReference type="SUPFAM" id="SSF75304">
    <property type="entry name" value="Amidase signature (AS) enzymes"/>
    <property type="match status" value="1"/>
</dbReference>
<dbReference type="RefSeq" id="WP_146447442.1">
    <property type="nucleotide sequence ID" value="NZ_SJPS01000001.1"/>
</dbReference>
<comment type="caution">
    <text evidence="2">The sequence shown here is derived from an EMBL/GenBank/DDBJ whole genome shotgun (WGS) entry which is preliminary data.</text>
</comment>
<protein>
    <submittedName>
        <fullName evidence="2">Amidase</fullName>
    </submittedName>
</protein>
<dbReference type="EMBL" id="SJPS01000001">
    <property type="protein sequence ID" value="TWU29410.1"/>
    <property type="molecule type" value="Genomic_DNA"/>
</dbReference>
<dbReference type="Pfam" id="PF01425">
    <property type="entry name" value="Amidase"/>
    <property type="match status" value="1"/>
</dbReference>
<proteinExistence type="predicted"/>
<feature type="domain" description="Amidase" evidence="1">
    <location>
        <begin position="35"/>
        <end position="102"/>
    </location>
</feature>
<evidence type="ECO:0000313" key="2">
    <source>
        <dbReference type="EMBL" id="TWU29410.1"/>
    </source>
</evidence>
<accession>A0A5C6CXX7</accession>
<keyword evidence="3" id="KW-1185">Reference proteome</keyword>
<evidence type="ECO:0000313" key="3">
    <source>
        <dbReference type="Proteomes" id="UP000318437"/>
    </source>
</evidence>
<name>A0A5C6CXX7_9BACT</name>
<sequence length="112" mass="12473">MDFPEWSIADWQRAFDSGEWTSTSVCERILHRIGEIDVAGPTLRSVIEVNPDTLEIARGLDKERRDGKVRGPLHGVPVVVKDSLDTADRMMTTGGSFWVTKAAARRPPNVAR</sequence>
<gene>
    <name evidence="2" type="ORF">Pla144_01880</name>
</gene>
<dbReference type="Gene3D" id="3.90.1300.10">
    <property type="entry name" value="Amidase signature (AS) domain"/>
    <property type="match status" value="1"/>
</dbReference>
<dbReference type="AlphaFoldDB" id="A0A5C6CXX7"/>
<evidence type="ECO:0000259" key="1">
    <source>
        <dbReference type="Pfam" id="PF01425"/>
    </source>
</evidence>
<dbReference type="PANTHER" id="PTHR42678:SF34">
    <property type="entry name" value="OS04G0183300 PROTEIN"/>
    <property type="match status" value="1"/>
</dbReference>
<organism evidence="2 3">
    <name type="scientific">Bythopirellula polymerisocia</name>
    <dbReference type="NCBI Taxonomy" id="2528003"/>
    <lineage>
        <taxon>Bacteria</taxon>
        <taxon>Pseudomonadati</taxon>
        <taxon>Planctomycetota</taxon>
        <taxon>Planctomycetia</taxon>
        <taxon>Pirellulales</taxon>
        <taxon>Lacipirellulaceae</taxon>
        <taxon>Bythopirellula</taxon>
    </lineage>
</organism>
<reference evidence="2 3" key="1">
    <citation type="submission" date="2019-02" db="EMBL/GenBank/DDBJ databases">
        <title>Deep-cultivation of Planctomycetes and their phenomic and genomic characterization uncovers novel biology.</title>
        <authorList>
            <person name="Wiegand S."/>
            <person name="Jogler M."/>
            <person name="Boedeker C."/>
            <person name="Pinto D."/>
            <person name="Vollmers J."/>
            <person name="Rivas-Marin E."/>
            <person name="Kohn T."/>
            <person name="Peeters S.H."/>
            <person name="Heuer A."/>
            <person name="Rast P."/>
            <person name="Oberbeckmann S."/>
            <person name="Bunk B."/>
            <person name="Jeske O."/>
            <person name="Meyerdierks A."/>
            <person name="Storesund J.E."/>
            <person name="Kallscheuer N."/>
            <person name="Luecker S."/>
            <person name="Lage O.M."/>
            <person name="Pohl T."/>
            <person name="Merkel B.J."/>
            <person name="Hornburger P."/>
            <person name="Mueller R.-W."/>
            <person name="Bruemmer F."/>
            <person name="Labrenz M."/>
            <person name="Spormann A.M."/>
            <person name="Op Den Camp H."/>
            <person name="Overmann J."/>
            <person name="Amann R."/>
            <person name="Jetten M.S.M."/>
            <person name="Mascher T."/>
            <person name="Medema M.H."/>
            <person name="Devos D.P."/>
            <person name="Kaster A.-K."/>
            <person name="Ovreas L."/>
            <person name="Rohde M."/>
            <person name="Galperin M.Y."/>
            <person name="Jogler C."/>
        </authorList>
    </citation>
    <scope>NUCLEOTIDE SEQUENCE [LARGE SCALE GENOMIC DNA]</scope>
    <source>
        <strain evidence="2 3">Pla144</strain>
    </source>
</reference>
<dbReference type="InterPro" id="IPR036928">
    <property type="entry name" value="AS_sf"/>
</dbReference>
<dbReference type="PANTHER" id="PTHR42678">
    <property type="entry name" value="AMIDASE"/>
    <property type="match status" value="1"/>
</dbReference>
<dbReference type="OrthoDB" id="9811471at2"/>
<dbReference type="InterPro" id="IPR023631">
    <property type="entry name" value="Amidase_dom"/>
</dbReference>
<dbReference type="Proteomes" id="UP000318437">
    <property type="component" value="Unassembled WGS sequence"/>
</dbReference>